<dbReference type="Proteomes" id="UP000199155">
    <property type="component" value="Unassembled WGS sequence"/>
</dbReference>
<proteinExistence type="predicted"/>
<name>A0A1G8WK96_9ACTN</name>
<dbReference type="InterPro" id="IPR000182">
    <property type="entry name" value="GNAT_dom"/>
</dbReference>
<evidence type="ECO:0000313" key="2">
    <source>
        <dbReference type="EMBL" id="SDJ78772.1"/>
    </source>
</evidence>
<dbReference type="AlphaFoldDB" id="A0A1G8WK96"/>
<evidence type="ECO:0000313" key="3">
    <source>
        <dbReference type="Proteomes" id="UP000199155"/>
    </source>
</evidence>
<keyword evidence="3" id="KW-1185">Reference proteome</keyword>
<reference evidence="2 3" key="1">
    <citation type="submission" date="2016-10" db="EMBL/GenBank/DDBJ databases">
        <authorList>
            <person name="de Groot N.N."/>
        </authorList>
    </citation>
    <scope>NUCLEOTIDE SEQUENCE [LARGE SCALE GENOMIC DNA]</scope>
    <source>
        <strain evidence="2 3">CGMCC 4.5727</strain>
    </source>
</reference>
<dbReference type="OrthoDB" id="4966223at2"/>
<accession>A0A1G8WK96</accession>
<dbReference type="RefSeq" id="WP_093608271.1">
    <property type="nucleotide sequence ID" value="NZ_FNFF01000002.1"/>
</dbReference>
<sequence>MVSAGFESAREDVNVREWVDGWVVSRGASAPLLEPWGYTIHVGQIPHVARHVLAATNDAVLEADVRKATESARGLNWHLKVFADPERVLPWLAPGWEPYGSGDYLMVTELDASETVPGPPPGYRLHTWDRGGVTRVLLTDSDGSFAARGQIAPVGASAVVDQIETAEEHRRRGLGKVVMRTLHAAARAQGSTRAVLACTPEGRLLYEAVGWRTVAPLTNAKFVG</sequence>
<protein>
    <submittedName>
        <fullName evidence="2">Acetyltransferase (GNAT) family protein</fullName>
    </submittedName>
</protein>
<feature type="domain" description="N-acetyltransferase" evidence="1">
    <location>
        <begin position="94"/>
        <end position="224"/>
    </location>
</feature>
<keyword evidence="2" id="KW-0808">Transferase</keyword>
<evidence type="ECO:0000259" key="1">
    <source>
        <dbReference type="PROSITE" id="PS51186"/>
    </source>
</evidence>
<dbReference type="PROSITE" id="PS51186">
    <property type="entry name" value="GNAT"/>
    <property type="match status" value="1"/>
</dbReference>
<dbReference type="Pfam" id="PF00583">
    <property type="entry name" value="Acetyltransf_1"/>
    <property type="match status" value="1"/>
</dbReference>
<gene>
    <name evidence="2" type="ORF">SAMN05421806_102526</name>
</gene>
<dbReference type="CDD" id="cd04301">
    <property type="entry name" value="NAT_SF"/>
    <property type="match status" value="1"/>
</dbReference>
<organism evidence="2 3">
    <name type="scientific">Streptomyces indicus</name>
    <dbReference type="NCBI Taxonomy" id="417292"/>
    <lineage>
        <taxon>Bacteria</taxon>
        <taxon>Bacillati</taxon>
        <taxon>Actinomycetota</taxon>
        <taxon>Actinomycetes</taxon>
        <taxon>Kitasatosporales</taxon>
        <taxon>Streptomycetaceae</taxon>
        <taxon>Streptomyces</taxon>
    </lineage>
</organism>
<dbReference type="Gene3D" id="3.40.630.30">
    <property type="match status" value="1"/>
</dbReference>
<dbReference type="SUPFAM" id="SSF55729">
    <property type="entry name" value="Acyl-CoA N-acyltransferases (Nat)"/>
    <property type="match status" value="1"/>
</dbReference>
<dbReference type="InterPro" id="IPR016181">
    <property type="entry name" value="Acyl_CoA_acyltransferase"/>
</dbReference>
<dbReference type="GO" id="GO:0016747">
    <property type="term" value="F:acyltransferase activity, transferring groups other than amino-acyl groups"/>
    <property type="evidence" value="ECO:0007669"/>
    <property type="project" value="InterPro"/>
</dbReference>
<dbReference type="STRING" id="417292.SAMN05421806_102526"/>
<dbReference type="EMBL" id="FNFF01000002">
    <property type="protein sequence ID" value="SDJ78772.1"/>
    <property type="molecule type" value="Genomic_DNA"/>
</dbReference>